<organism evidence="1">
    <name type="scientific">Siphoviridae sp. ctb3910</name>
    <dbReference type="NCBI Taxonomy" id="2827897"/>
    <lineage>
        <taxon>Viruses</taxon>
        <taxon>Duplodnaviria</taxon>
        <taxon>Heunggongvirae</taxon>
        <taxon>Uroviricota</taxon>
        <taxon>Caudoviricetes</taxon>
    </lineage>
</organism>
<reference evidence="1" key="1">
    <citation type="journal article" date="2021" name="Proc. Natl. Acad. Sci. U.S.A.">
        <title>A Catalog of Tens of Thousands of Viruses from Human Metagenomes Reveals Hidden Associations with Chronic Diseases.</title>
        <authorList>
            <person name="Tisza M.J."/>
            <person name="Buck C.B."/>
        </authorList>
    </citation>
    <scope>NUCLEOTIDE SEQUENCE</scope>
    <source>
        <strain evidence="1">Ctb3910</strain>
    </source>
</reference>
<dbReference type="EMBL" id="BK032552">
    <property type="protein sequence ID" value="DAF47272.1"/>
    <property type="molecule type" value="Genomic_DNA"/>
</dbReference>
<name>A0A8S5S8N9_9CAUD</name>
<dbReference type="GO" id="GO:0003677">
    <property type="term" value="F:DNA binding"/>
    <property type="evidence" value="ECO:0007669"/>
    <property type="project" value="UniProtKB-KW"/>
</dbReference>
<evidence type="ECO:0000313" key="1">
    <source>
        <dbReference type="EMBL" id="DAF47272.1"/>
    </source>
</evidence>
<protein>
    <submittedName>
        <fullName evidence="1">DNA-binding protein</fullName>
    </submittedName>
</protein>
<accession>A0A8S5S8N9</accession>
<proteinExistence type="predicted"/>
<sequence length="230" mass="28073">MNNKRWTEEELQYLLNNIKDKPDVLFEKFSIEFENLRTYSAFKEKRTQLIRKYNIEDCWRRKRKVKVAWTEEEDEFLTQHLTVDNYTLLEEFEKKFGQTRSKKAIEVRRGMIRQGQIKNVEVDINIKKVDPKKVAYRERMIQRARANNRNERLKDFNDLIPNKDYSFKNIGPRKWKQGKYLYMNEYSIYFRTKYGFVETLPRNRNLVRIKDNETGQPVCKHIKLSNIDRA</sequence>
<keyword evidence="1" id="KW-0238">DNA-binding</keyword>